<proteinExistence type="predicted"/>
<feature type="domain" description="HTH cro/C1-type" evidence="1">
    <location>
        <begin position="21"/>
        <end position="66"/>
    </location>
</feature>
<dbReference type="Pfam" id="PF01381">
    <property type="entry name" value="HTH_3"/>
    <property type="match status" value="1"/>
</dbReference>
<organism evidence="2 3">
    <name type="scientific">Paenibacillus donghaensis</name>
    <dbReference type="NCBI Taxonomy" id="414771"/>
    <lineage>
        <taxon>Bacteria</taxon>
        <taxon>Bacillati</taxon>
        <taxon>Bacillota</taxon>
        <taxon>Bacilli</taxon>
        <taxon>Bacillales</taxon>
        <taxon>Paenibacillaceae</taxon>
        <taxon>Paenibacillus</taxon>
    </lineage>
</organism>
<dbReference type="AlphaFoldDB" id="A0A2Z2K679"/>
<dbReference type="RefSeq" id="WP_087914256.1">
    <property type="nucleotide sequence ID" value="NZ_CP021780.1"/>
</dbReference>
<gene>
    <name evidence="2" type="ORF">B9T62_05120</name>
</gene>
<evidence type="ECO:0000259" key="1">
    <source>
        <dbReference type="PROSITE" id="PS50943"/>
    </source>
</evidence>
<dbReference type="Proteomes" id="UP000249890">
    <property type="component" value="Chromosome"/>
</dbReference>
<protein>
    <recommendedName>
        <fullName evidence="1">HTH cro/C1-type domain-containing protein</fullName>
    </recommendedName>
</protein>
<dbReference type="SUPFAM" id="SSF47413">
    <property type="entry name" value="lambda repressor-like DNA-binding domains"/>
    <property type="match status" value="1"/>
</dbReference>
<dbReference type="Gene3D" id="1.10.260.40">
    <property type="entry name" value="lambda repressor-like DNA-binding domains"/>
    <property type="match status" value="1"/>
</dbReference>
<name>A0A2Z2K679_9BACL</name>
<evidence type="ECO:0000313" key="3">
    <source>
        <dbReference type="Proteomes" id="UP000249890"/>
    </source>
</evidence>
<dbReference type="CDD" id="cd00093">
    <property type="entry name" value="HTH_XRE"/>
    <property type="match status" value="1"/>
</dbReference>
<dbReference type="GO" id="GO:0003677">
    <property type="term" value="F:DNA binding"/>
    <property type="evidence" value="ECO:0007669"/>
    <property type="project" value="InterPro"/>
</dbReference>
<dbReference type="KEGG" id="pdh:B9T62_05120"/>
<dbReference type="InterPro" id="IPR001387">
    <property type="entry name" value="Cro/C1-type_HTH"/>
</dbReference>
<dbReference type="InterPro" id="IPR010982">
    <property type="entry name" value="Lambda_DNA-bd_dom_sf"/>
</dbReference>
<keyword evidence="3" id="KW-1185">Reference proteome</keyword>
<dbReference type="PROSITE" id="PS50943">
    <property type="entry name" value="HTH_CROC1"/>
    <property type="match status" value="1"/>
</dbReference>
<evidence type="ECO:0000313" key="2">
    <source>
        <dbReference type="EMBL" id="ASA20234.1"/>
    </source>
</evidence>
<reference evidence="2 3" key="1">
    <citation type="submission" date="2017-06" db="EMBL/GenBank/DDBJ databases">
        <title>Complete genome sequence of Paenibacillus donghaensis KCTC 13049T isolated from East Sea sediment, South Korea.</title>
        <authorList>
            <person name="Jung B.K."/>
            <person name="Hong S.-J."/>
            <person name="Shin J.-H."/>
        </authorList>
    </citation>
    <scope>NUCLEOTIDE SEQUENCE [LARGE SCALE GENOMIC DNA]</scope>
    <source>
        <strain evidence="2 3">KCTC 13049</strain>
    </source>
</reference>
<sequence>MNLKEFGIYFAKLREESGFRSQRELAVKSGVSHSTINRIESGTHKVTPENLIALAPFLKNADSDDLMRAMGYLEGQENISNSDSKYYEISDKDKKDIGKDLDRILADLESNEALAFNGEPMDEETKRLFAISLENSLRLAREVSKQKFTPKKYRD</sequence>
<dbReference type="OrthoDB" id="9812960at2"/>
<dbReference type="EMBL" id="CP021780">
    <property type="protein sequence ID" value="ASA20234.1"/>
    <property type="molecule type" value="Genomic_DNA"/>
</dbReference>
<dbReference type="SMART" id="SM00530">
    <property type="entry name" value="HTH_XRE"/>
    <property type="match status" value="1"/>
</dbReference>
<accession>A0A2Z2K679</accession>